<reference evidence="8 9" key="1">
    <citation type="submission" date="2024-05" db="EMBL/GenBank/DDBJ databases">
        <title>De novo assembly of an allotetraploid wild potato.</title>
        <authorList>
            <person name="Hosaka A.J."/>
        </authorList>
    </citation>
    <scope>NUCLEOTIDE SEQUENCE [LARGE SCALE GENOMIC DNA]</scope>
    <source>
        <tissue evidence="8">Young leaves</tissue>
    </source>
</reference>
<evidence type="ECO:0000256" key="7">
    <source>
        <dbReference type="PROSITE-ProRule" id="PRU00958"/>
    </source>
</evidence>
<comment type="similarity">
    <text evidence="7">Belongs to the class I-like SAM-binding methyltransferase superfamily. Trm1 family.</text>
</comment>
<dbReference type="Pfam" id="PF02005">
    <property type="entry name" value="TRM"/>
    <property type="match status" value="1"/>
</dbReference>
<evidence type="ECO:0000313" key="9">
    <source>
        <dbReference type="Proteomes" id="UP001627284"/>
    </source>
</evidence>
<evidence type="ECO:0000256" key="4">
    <source>
        <dbReference type="ARBA" id="ARBA00022691"/>
    </source>
</evidence>
<dbReference type="GO" id="GO:0008033">
    <property type="term" value="P:tRNA processing"/>
    <property type="evidence" value="ECO:0007669"/>
    <property type="project" value="UniProtKB-UniRule"/>
</dbReference>
<dbReference type="EMBL" id="JBJKTR010000018">
    <property type="protein sequence ID" value="KAL3334440.1"/>
    <property type="molecule type" value="Genomic_DNA"/>
</dbReference>
<name>A0ABD2RRV5_9SOLN</name>
<dbReference type="InterPro" id="IPR002905">
    <property type="entry name" value="Trm1"/>
</dbReference>
<comment type="caution">
    <text evidence="8">The sequence shown here is derived from an EMBL/GenBank/DDBJ whole genome shotgun (WGS) entry which is preliminary data.</text>
</comment>
<organism evidence="8 9">
    <name type="scientific">Solanum stoloniferum</name>
    <dbReference type="NCBI Taxonomy" id="62892"/>
    <lineage>
        <taxon>Eukaryota</taxon>
        <taxon>Viridiplantae</taxon>
        <taxon>Streptophyta</taxon>
        <taxon>Embryophyta</taxon>
        <taxon>Tracheophyta</taxon>
        <taxon>Spermatophyta</taxon>
        <taxon>Magnoliopsida</taxon>
        <taxon>eudicotyledons</taxon>
        <taxon>Gunneridae</taxon>
        <taxon>Pentapetalae</taxon>
        <taxon>asterids</taxon>
        <taxon>lamiids</taxon>
        <taxon>Solanales</taxon>
        <taxon>Solanaceae</taxon>
        <taxon>Solanoideae</taxon>
        <taxon>Solaneae</taxon>
        <taxon>Solanum</taxon>
    </lineage>
</organism>
<dbReference type="PANTHER" id="PTHR10631:SF9">
    <property type="entry name" value="TRNA (GUANINE(26)-N(2))-DIMETHYLTRANSFERASE"/>
    <property type="match status" value="1"/>
</dbReference>
<dbReference type="CDD" id="cd02440">
    <property type="entry name" value="AdoMet_MTases"/>
    <property type="match status" value="1"/>
</dbReference>
<dbReference type="AlphaFoldDB" id="A0ABD2RRV5"/>
<keyword evidence="6 7" id="KW-0694">RNA-binding</keyword>
<evidence type="ECO:0000313" key="8">
    <source>
        <dbReference type="EMBL" id="KAL3334440.1"/>
    </source>
</evidence>
<dbReference type="EC" id="2.1.1.216" evidence="7"/>
<evidence type="ECO:0000256" key="3">
    <source>
        <dbReference type="ARBA" id="ARBA00022679"/>
    </source>
</evidence>
<feature type="non-terminal residue" evidence="8">
    <location>
        <position position="1"/>
    </location>
</feature>
<keyword evidence="2 7" id="KW-0489">Methyltransferase</keyword>
<proteinExistence type="inferred from homology"/>
<dbReference type="GO" id="GO:0032259">
    <property type="term" value="P:methylation"/>
    <property type="evidence" value="ECO:0007669"/>
    <property type="project" value="UniProtKB-UniRule"/>
</dbReference>
<gene>
    <name evidence="8" type="ORF">AABB24_030930</name>
</gene>
<dbReference type="GO" id="GO:0160104">
    <property type="term" value="F:tRNA (guanine(26)-N2)-dimethyltransferase activity"/>
    <property type="evidence" value="ECO:0007669"/>
    <property type="project" value="UniProtKB-UniRule"/>
</dbReference>
<protein>
    <recommendedName>
        <fullName evidence="7">tRNA (guanine(26)-N(2))-dimethyltransferase</fullName>
        <ecNumber evidence="7">2.1.1.216</ecNumber>
    </recommendedName>
</protein>
<keyword evidence="4 7" id="KW-0949">S-adenosyl-L-methionine</keyword>
<evidence type="ECO:0000256" key="1">
    <source>
        <dbReference type="ARBA" id="ARBA00022555"/>
    </source>
</evidence>
<comment type="catalytic activity">
    <reaction evidence="7">
        <text>guanosine(26) in tRNA + 2 S-adenosyl-L-methionine = N(2)-dimethylguanosine(26) in tRNA + 2 S-adenosyl-L-homocysteine + 2 H(+)</text>
        <dbReference type="Rhea" id="RHEA:43140"/>
        <dbReference type="Rhea" id="RHEA-COMP:10359"/>
        <dbReference type="Rhea" id="RHEA-COMP:10360"/>
        <dbReference type="ChEBI" id="CHEBI:15378"/>
        <dbReference type="ChEBI" id="CHEBI:57856"/>
        <dbReference type="ChEBI" id="CHEBI:59789"/>
        <dbReference type="ChEBI" id="CHEBI:74269"/>
        <dbReference type="ChEBI" id="CHEBI:74513"/>
        <dbReference type="EC" id="2.1.1.216"/>
    </reaction>
</comment>
<dbReference type="InterPro" id="IPR029063">
    <property type="entry name" value="SAM-dependent_MTases_sf"/>
</dbReference>
<dbReference type="PROSITE" id="PS51626">
    <property type="entry name" value="SAM_MT_TRM1"/>
    <property type="match status" value="1"/>
</dbReference>
<sequence length="430" mass="47440">FSAMSSLSLKPLSIPTFISDNPNIKTFKFQRNIPPPCKSHCQTERGHQFDVGDTFFRSESATARDLGVLSAALYRNTTGRLRVLDAMCGCGIRSIRYLAEADADFVVANDANENTREIILGNLSRVASGSGEGKRWEVNHLPATRLLAECYLRKDYFDLIDVDSFGSGSSYLRIALDAVKLGGLLYITSTDGLSSGGHRPQQSLAAYGAYVRPLPYSNEIGLRMLIGGAVREASVLGYHVVPLFSYYSYHGPVFRVLLQVKRGKSLSSRYYSFISYCNRCGNTRAFSWNELGEISCPCSTNVKRSLVVSGPLWTGPLHNAPHLTEMMSLADQWGWFGDGEGKNLEKLLKQMIDESDPKLPVGYLNADEIARRAKLNLPPLSVIMNSLHKGGYAVSRSHIAPNAIKTDCPMVECVKIVKHLQQPAEMSSCH</sequence>
<evidence type="ECO:0000256" key="5">
    <source>
        <dbReference type="ARBA" id="ARBA00022694"/>
    </source>
</evidence>
<keyword evidence="3 7" id="KW-0808">Transferase</keyword>
<keyword evidence="9" id="KW-1185">Reference proteome</keyword>
<evidence type="ECO:0000256" key="6">
    <source>
        <dbReference type="ARBA" id="ARBA00022884"/>
    </source>
</evidence>
<dbReference type="InterPro" id="IPR042296">
    <property type="entry name" value="tRNA_met_Trm1_C"/>
</dbReference>
<dbReference type="PANTHER" id="PTHR10631">
    <property type="entry name" value="N 2 ,N 2 -DIMETHYLGUANOSINE TRNA METHYLTRANSFERASE"/>
    <property type="match status" value="1"/>
</dbReference>
<dbReference type="GO" id="GO:0000049">
    <property type="term" value="F:tRNA binding"/>
    <property type="evidence" value="ECO:0007669"/>
    <property type="project" value="UniProtKB-UniRule"/>
</dbReference>
<keyword evidence="1 7" id="KW-0820">tRNA-binding</keyword>
<dbReference type="Gene3D" id="3.30.56.70">
    <property type="entry name" value="N2,N2-dimethylguanosine tRNA methyltransferase, C-terminal domain"/>
    <property type="match status" value="1"/>
</dbReference>
<dbReference type="Gene3D" id="3.40.50.150">
    <property type="entry name" value="Vaccinia Virus protein VP39"/>
    <property type="match status" value="1"/>
</dbReference>
<accession>A0ABD2RRV5</accession>
<dbReference type="FunFam" id="3.30.56.70:FF:000001">
    <property type="entry name" value="tRNA (guanine(26)-N(2))-dimethyltransferase"/>
    <property type="match status" value="1"/>
</dbReference>
<dbReference type="Proteomes" id="UP001627284">
    <property type="component" value="Unassembled WGS sequence"/>
</dbReference>
<evidence type="ECO:0000256" key="2">
    <source>
        <dbReference type="ARBA" id="ARBA00022603"/>
    </source>
</evidence>
<dbReference type="SUPFAM" id="SSF53335">
    <property type="entry name" value="S-adenosyl-L-methionine-dependent methyltransferases"/>
    <property type="match status" value="1"/>
</dbReference>
<keyword evidence="5 7" id="KW-0819">tRNA processing</keyword>